<keyword evidence="4 7" id="KW-0378">Hydrolase</keyword>
<accession>A0A4Q6I4I6</accession>
<dbReference type="GO" id="GO:0005829">
    <property type="term" value="C:cytosol"/>
    <property type="evidence" value="ECO:0007669"/>
    <property type="project" value="TreeGrafter"/>
</dbReference>
<name>A0A4Q6I4I6_9RICK</name>
<dbReference type="AlphaFoldDB" id="A0A4Q6I4I6"/>
<keyword evidence="2" id="KW-0963">Cytoplasm</keyword>
<evidence type="ECO:0000313" key="7">
    <source>
        <dbReference type="EMBL" id="RZB12795.1"/>
    </source>
</evidence>
<dbReference type="Pfam" id="PF02609">
    <property type="entry name" value="Exonuc_VII_S"/>
    <property type="match status" value="1"/>
</dbReference>
<sequence length="62" mass="7302">MSIDDEYTFESAIEQLELIVKELESNQVSLARSIELYSLGKKLYEYCNKIIEEIELKIEVEE</sequence>
<reference evidence="7 8" key="1">
    <citation type="submission" date="2018-06" db="EMBL/GenBank/DDBJ databases">
        <title>Complete Genome Sequence of Ehrlichia minasensis Isolated From Cattle.</title>
        <authorList>
            <person name="Aguiar D.M."/>
            <person name="Araujo J.P.A.Jr."/>
            <person name="Nakazato L."/>
            <person name="Bard E."/>
            <person name="Cabezas-Cruz A."/>
        </authorList>
    </citation>
    <scope>NUCLEOTIDE SEQUENCE [LARGE SCALE GENOMIC DNA]</scope>
    <source>
        <strain evidence="7 8">B11</strain>
    </source>
</reference>
<dbReference type="Proteomes" id="UP000293377">
    <property type="component" value="Unassembled WGS sequence"/>
</dbReference>
<gene>
    <name evidence="7" type="primary">xseB</name>
    <name evidence="7" type="ORF">DRF75_02095</name>
</gene>
<evidence type="ECO:0000256" key="6">
    <source>
        <dbReference type="NCBIfam" id="TIGR01280"/>
    </source>
</evidence>
<evidence type="ECO:0000256" key="5">
    <source>
        <dbReference type="ARBA" id="ARBA00022839"/>
    </source>
</evidence>
<dbReference type="EC" id="3.1.11.6" evidence="6"/>
<dbReference type="PANTHER" id="PTHR34137">
    <property type="entry name" value="EXODEOXYRIBONUCLEASE 7 SMALL SUBUNIT"/>
    <property type="match status" value="1"/>
</dbReference>
<dbReference type="Gene3D" id="1.10.287.1040">
    <property type="entry name" value="Exonuclease VII, small subunit"/>
    <property type="match status" value="1"/>
</dbReference>
<keyword evidence="8" id="KW-1185">Reference proteome</keyword>
<keyword evidence="3" id="KW-0540">Nuclease</keyword>
<organism evidence="7 8">
    <name type="scientific">Ehrlichia minasensis</name>
    <dbReference type="NCBI Taxonomy" id="1242993"/>
    <lineage>
        <taxon>Bacteria</taxon>
        <taxon>Pseudomonadati</taxon>
        <taxon>Pseudomonadota</taxon>
        <taxon>Alphaproteobacteria</taxon>
        <taxon>Rickettsiales</taxon>
        <taxon>Anaplasmataceae</taxon>
        <taxon>Ehrlichia</taxon>
    </lineage>
</organism>
<evidence type="ECO:0000256" key="1">
    <source>
        <dbReference type="ARBA" id="ARBA00009998"/>
    </source>
</evidence>
<evidence type="ECO:0000256" key="2">
    <source>
        <dbReference type="ARBA" id="ARBA00022490"/>
    </source>
</evidence>
<dbReference type="GO" id="GO:0006308">
    <property type="term" value="P:DNA catabolic process"/>
    <property type="evidence" value="ECO:0007669"/>
    <property type="project" value="UniProtKB-UniRule"/>
</dbReference>
<evidence type="ECO:0000313" key="8">
    <source>
        <dbReference type="Proteomes" id="UP000293377"/>
    </source>
</evidence>
<dbReference type="InterPro" id="IPR003761">
    <property type="entry name" value="Exonuc_VII_S"/>
</dbReference>
<proteinExistence type="inferred from homology"/>
<dbReference type="GO" id="GO:0009318">
    <property type="term" value="C:exodeoxyribonuclease VII complex"/>
    <property type="evidence" value="ECO:0007669"/>
    <property type="project" value="UniProtKB-UniRule"/>
</dbReference>
<dbReference type="PANTHER" id="PTHR34137:SF1">
    <property type="entry name" value="EXODEOXYRIBONUCLEASE 7 SMALL SUBUNIT"/>
    <property type="match status" value="1"/>
</dbReference>
<dbReference type="OrthoDB" id="7165762at2"/>
<keyword evidence="5" id="KW-0269">Exonuclease</keyword>
<protein>
    <recommendedName>
        <fullName evidence="6">Exodeoxyribonuclease VII small subunit</fullName>
        <ecNumber evidence="6">3.1.11.6</ecNumber>
    </recommendedName>
</protein>
<dbReference type="InterPro" id="IPR037004">
    <property type="entry name" value="Exonuc_VII_ssu_sf"/>
</dbReference>
<comment type="similarity">
    <text evidence="1">Belongs to the XseB family.</text>
</comment>
<comment type="caution">
    <text evidence="7">The sequence shown here is derived from an EMBL/GenBank/DDBJ whole genome shotgun (WGS) entry which is preliminary data.</text>
</comment>
<evidence type="ECO:0000256" key="3">
    <source>
        <dbReference type="ARBA" id="ARBA00022722"/>
    </source>
</evidence>
<dbReference type="EMBL" id="QOHL01000007">
    <property type="protein sequence ID" value="RZB12795.1"/>
    <property type="molecule type" value="Genomic_DNA"/>
</dbReference>
<dbReference type="GO" id="GO:0008855">
    <property type="term" value="F:exodeoxyribonuclease VII activity"/>
    <property type="evidence" value="ECO:0007669"/>
    <property type="project" value="UniProtKB-UniRule"/>
</dbReference>
<evidence type="ECO:0000256" key="4">
    <source>
        <dbReference type="ARBA" id="ARBA00022801"/>
    </source>
</evidence>
<dbReference type="SUPFAM" id="SSF116842">
    <property type="entry name" value="XseB-like"/>
    <property type="match status" value="1"/>
</dbReference>
<dbReference type="NCBIfam" id="TIGR01280">
    <property type="entry name" value="xseB"/>
    <property type="match status" value="1"/>
</dbReference>
<dbReference type="RefSeq" id="WP_045170915.1">
    <property type="nucleotide sequence ID" value="NZ_QOHL01000007.1"/>
</dbReference>